<sequence length="443" mass="48634">MSEASKIMWSEGLTLGPQHFQRQDLYHETRLQRIASALNPYFWGVRNVEWNIDGLGHNRLAAAEMSIIFPDGEIFEAPAADMLPAPVDLSHLPADVDTFTFYATLAIVKPHGGNANDNARYVRCDVGTPDLFSEALEIDVPFLKKQVRLMTSAESFSAQACVPVVQLRRAEQGGFEIVREFIPPSVTVAAAPRLSRMLEGLISVMTTKIESLQRMHRKANNDVYEVGSGDISSWWMLNIVSTANAQLTHCARSAGLHPEAMFQQMLAAAGGLMTFSDRYKTADLPTYRHNAPGEPFAQLEALLRDLVDTVIGTKYLLIPLVADKNRRSYSQAVLDPARVTQQTQLYLAVTADMPALELVAAVPIRLKIAAPENLESIVGSALPGIPVAHMPQVPSAIPVRPNTFYFSLSAKNPLYQKALEEGTLAVYAPDGMPDLKIELIAVV</sequence>
<dbReference type="PANTHER" id="PTHR35566:SF1">
    <property type="entry name" value="TYPE VI SECRETION SYSTEM BASEPLATE COMPONENT TSSK1"/>
    <property type="match status" value="1"/>
</dbReference>
<dbReference type="EMBL" id="JAFBIL020000008">
    <property type="protein sequence ID" value="MBZ2209611.1"/>
    <property type="molecule type" value="Genomic_DNA"/>
</dbReference>
<dbReference type="RefSeq" id="WP_223470058.1">
    <property type="nucleotide sequence ID" value="NZ_JAFBIL020000008.1"/>
</dbReference>
<accession>A0ABS7SUI0</accession>
<gene>
    <name evidence="1" type="primary">tssK</name>
    <name evidence="1" type="ORF">I4X03_020275</name>
</gene>
<evidence type="ECO:0000313" key="1">
    <source>
        <dbReference type="EMBL" id="MBZ2209611.1"/>
    </source>
</evidence>
<protein>
    <submittedName>
        <fullName evidence="1">Type VI secretion system baseplate subunit TssK</fullName>
    </submittedName>
</protein>
<keyword evidence="2" id="KW-1185">Reference proteome</keyword>
<dbReference type="Proteomes" id="UP000809349">
    <property type="component" value="Unassembled WGS sequence"/>
</dbReference>
<comment type="caution">
    <text evidence="1">The sequence shown here is derived from an EMBL/GenBank/DDBJ whole genome shotgun (WGS) entry which is preliminary data.</text>
</comment>
<reference evidence="1 2" key="1">
    <citation type="submission" date="2021-01" db="EMBL/GenBank/DDBJ databases">
        <authorList>
            <person name="Ruan W."/>
            <person name="Khan S.A."/>
            <person name="Jeon C.O."/>
        </authorList>
    </citation>
    <scope>NUCLEOTIDE SEQUENCE [LARGE SCALE GENOMIC DNA]</scope>
    <source>
        <strain evidence="1 2">R798</strain>
    </source>
</reference>
<dbReference type="InterPro" id="IPR010263">
    <property type="entry name" value="T6SS_TssK"/>
</dbReference>
<name>A0ABS7SUI0_9BURK</name>
<dbReference type="Pfam" id="PF05936">
    <property type="entry name" value="T6SS_VasE"/>
    <property type="match status" value="1"/>
</dbReference>
<dbReference type="NCBIfam" id="TIGR03353">
    <property type="entry name" value="VI_chp_4"/>
    <property type="match status" value="1"/>
</dbReference>
<evidence type="ECO:0000313" key="2">
    <source>
        <dbReference type="Proteomes" id="UP000809349"/>
    </source>
</evidence>
<reference evidence="1 2" key="2">
    <citation type="submission" date="2021-08" db="EMBL/GenBank/DDBJ databases">
        <title>Massilia sp. R798.</title>
        <authorList>
            <person name="Baek J.H."/>
            <person name="Jung H.S."/>
            <person name="Kim K.R."/>
            <person name="Jeon C.O."/>
        </authorList>
    </citation>
    <scope>NUCLEOTIDE SEQUENCE [LARGE SCALE GENOMIC DNA]</scope>
    <source>
        <strain evidence="1 2">R798</strain>
    </source>
</reference>
<organism evidence="1 2">
    <name type="scientific">Massilia soli</name>
    <dbReference type="NCBI Taxonomy" id="2792854"/>
    <lineage>
        <taxon>Bacteria</taxon>
        <taxon>Pseudomonadati</taxon>
        <taxon>Pseudomonadota</taxon>
        <taxon>Betaproteobacteria</taxon>
        <taxon>Burkholderiales</taxon>
        <taxon>Oxalobacteraceae</taxon>
        <taxon>Telluria group</taxon>
        <taxon>Massilia</taxon>
    </lineage>
</organism>
<dbReference type="PANTHER" id="PTHR35566">
    <property type="entry name" value="BLR3599 PROTEIN"/>
    <property type="match status" value="1"/>
</dbReference>
<proteinExistence type="predicted"/>